<evidence type="ECO:0000313" key="6">
    <source>
        <dbReference type="EMBL" id="MFD2202466.1"/>
    </source>
</evidence>
<dbReference type="PRINTS" id="PR00368">
    <property type="entry name" value="FADPNR"/>
</dbReference>
<evidence type="ECO:0000256" key="2">
    <source>
        <dbReference type="ARBA" id="ARBA00006442"/>
    </source>
</evidence>
<feature type="domain" description="FAD/NAD(P)-binding" evidence="5">
    <location>
        <begin position="6"/>
        <end position="297"/>
    </location>
</feature>
<sequence length="452" mass="52425">MSKPDKKIVIIGNGISGITCARNIRKGDDLAEILVISGETDHFFSRTALMYIYMGHMRYEHTKPYEDWFWDKNRINLLKAWIEIVDFDNKLLFCHDGNKINYDILILATGSRPNKLGLTGQELHGVQGLYSIQDLELMEENTQDIQKAVVVGGGLIGIEMAEMLASRKIPVTFLVREKNFWDNVLPLEEAELVNRHIREHHIDLRLETELEEIIGDEENRVKGIRTNKGETINCEFVGLTVGVSPNISFLRDTKLDTNRGILVDQYFKTNISDVYAIGDCAEFKEIPGPGRKNIEQVWYTGRMHGETLAHNLTSSNPKPYRPGIWFNSAKFFDIEYQTYGWVPPVWDSKFSCFYWEDSYGKVCLRLIYESETGKITGVNAFGMRLRHEFFDQVISEGWKFEKVLENLEQANFNPEFYKPYFKDVLEKYNKETGRNILFKKVPFFKRLTGMRT</sequence>
<dbReference type="PANTHER" id="PTHR43429:SF3">
    <property type="entry name" value="NITRITE REDUCTASE [NAD(P)H]"/>
    <property type="match status" value="1"/>
</dbReference>
<evidence type="ECO:0000256" key="4">
    <source>
        <dbReference type="ARBA" id="ARBA00022827"/>
    </source>
</evidence>
<dbReference type="Gene3D" id="3.50.50.60">
    <property type="entry name" value="FAD/NAD(P)-binding domain"/>
    <property type="match status" value="2"/>
</dbReference>
<dbReference type="Pfam" id="PF07992">
    <property type="entry name" value="Pyr_redox_2"/>
    <property type="match status" value="1"/>
</dbReference>
<proteinExistence type="inferred from homology"/>
<dbReference type="InterPro" id="IPR023753">
    <property type="entry name" value="FAD/NAD-binding_dom"/>
</dbReference>
<evidence type="ECO:0000313" key="7">
    <source>
        <dbReference type="Proteomes" id="UP001597414"/>
    </source>
</evidence>
<accession>A0ABW5BAU9</accession>
<organism evidence="6 7">
    <name type="scientific">Shivajiella indica</name>
    <dbReference type="NCBI Taxonomy" id="872115"/>
    <lineage>
        <taxon>Bacteria</taxon>
        <taxon>Pseudomonadati</taxon>
        <taxon>Bacteroidota</taxon>
        <taxon>Cytophagia</taxon>
        <taxon>Cytophagales</taxon>
        <taxon>Cyclobacteriaceae</taxon>
        <taxon>Shivajiella</taxon>
    </lineage>
</organism>
<evidence type="ECO:0000259" key="5">
    <source>
        <dbReference type="Pfam" id="PF07992"/>
    </source>
</evidence>
<keyword evidence="3" id="KW-0285">Flavoprotein</keyword>
<dbReference type="PANTHER" id="PTHR43429">
    <property type="entry name" value="PYRIDINE NUCLEOTIDE-DISULFIDE OXIDOREDUCTASE DOMAIN-CONTAINING"/>
    <property type="match status" value="1"/>
</dbReference>
<protein>
    <submittedName>
        <fullName evidence="6">NAD(P)/FAD-dependent oxidoreductase</fullName>
    </submittedName>
</protein>
<dbReference type="EMBL" id="JBHUIV010000018">
    <property type="protein sequence ID" value="MFD2202466.1"/>
    <property type="molecule type" value="Genomic_DNA"/>
</dbReference>
<keyword evidence="7" id="KW-1185">Reference proteome</keyword>
<evidence type="ECO:0000256" key="1">
    <source>
        <dbReference type="ARBA" id="ARBA00001974"/>
    </source>
</evidence>
<dbReference type="InterPro" id="IPR036188">
    <property type="entry name" value="FAD/NAD-bd_sf"/>
</dbReference>
<comment type="caution">
    <text evidence="6">The sequence shown here is derived from an EMBL/GenBank/DDBJ whole genome shotgun (WGS) entry which is preliminary data.</text>
</comment>
<gene>
    <name evidence="6" type="ORF">ACFSKV_12900</name>
</gene>
<keyword evidence="4" id="KW-0274">FAD</keyword>
<evidence type="ECO:0000256" key="3">
    <source>
        <dbReference type="ARBA" id="ARBA00022630"/>
    </source>
</evidence>
<dbReference type="Proteomes" id="UP001597414">
    <property type="component" value="Unassembled WGS sequence"/>
</dbReference>
<dbReference type="InterPro" id="IPR050260">
    <property type="entry name" value="FAD-bd_OxRdtase"/>
</dbReference>
<reference evidence="7" key="1">
    <citation type="journal article" date="2019" name="Int. J. Syst. Evol. Microbiol.">
        <title>The Global Catalogue of Microorganisms (GCM) 10K type strain sequencing project: providing services to taxonomists for standard genome sequencing and annotation.</title>
        <authorList>
            <consortium name="The Broad Institute Genomics Platform"/>
            <consortium name="The Broad Institute Genome Sequencing Center for Infectious Disease"/>
            <person name="Wu L."/>
            <person name="Ma J."/>
        </authorList>
    </citation>
    <scope>NUCLEOTIDE SEQUENCE [LARGE SCALE GENOMIC DNA]</scope>
    <source>
        <strain evidence="7">KCTC 19812</strain>
    </source>
</reference>
<comment type="cofactor">
    <cofactor evidence="1">
        <name>FAD</name>
        <dbReference type="ChEBI" id="CHEBI:57692"/>
    </cofactor>
</comment>
<dbReference type="PRINTS" id="PR00411">
    <property type="entry name" value="PNDRDTASEI"/>
</dbReference>
<dbReference type="RefSeq" id="WP_380803401.1">
    <property type="nucleotide sequence ID" value="NZ_JBHUIV010000018.1"/>
</dbReference>
<dbReference type="SUPFAM" id="SSF51905">
    <property type="entry name" value="FAD/NAD(P)-binding domain"/>
    <property type="match status" value="1"/>
</dbReference>
<comment type="similarity">
    <text evidence="2">Belongs to the FAD-dependent oxidoreductase family.</text>
</comment>
<name>A0ABW5BAU9_9BACT</name>